<dbReference type="Gene3D" id="3.40.309.10">
    <property type="entry name" value="Aldehyde Dehydrogenase, Chain A, domain 2"/>
    <property type="match status" value="1"/>
</dbReference>
<dbReference type="GO" id="GO:0016620">
    <property type="term" value="F:oxidoreductase activity, acting on the aldehyde or oxo group of donors, NAD or NADP as acceptor"/>
    <property type="evidence" value="ECO:0007669"/>
    <property type="project" value="InterPro"/>
</dbReference>
<feature type="domain" description="Aldehyde dehydrogenase" evidence="3">
    <location>
        <begin position="86"/>
        <end position="280"/>
    </location>
</feature>
<feature type="non-terminal residue" evidence="4">
    <location>
        <position position="1"/>
    </location>
</feature>
<dbReference type="OrthoDB" id="310895at2759"/>
<dbReference type="InterPro" id="IPR016163">
    <property type="entry name" value="Ald_DH_C"/>
</dbReference>
<dbReference type="InterPro" id="IPR016160">
    <property type="entry name" value="Ald_DH_CS_CYS"/>
</dbReference>
<dbReference type="PROSITE" id="PS00070">
    <property type="entry name" value="ALDEHYDE_DEHYDR_CYS"/>
    <property type="match status" value="1"/>
</dbReference>
<dbReference type="SUPFAM" id="SSF53720">
    <property type="entry name" value="ALDH-like"/>
    <property type="match status" value="1"/>
</dbReference>
<dbReference type="EMBL" id="LWCA01000279">
    <property type="protein sequence ID" value="OAF69454.1"/>
    <property type="molecule type" value="Genomic_DNA"/>
</dbReference>
<dbReference type="InterPro" id="IPR015590">
    <property type="entry name" value="Aldehyde_DH_dom"/>
</dbReference>
<protein>
    <recommendedName>
        <fullName evidence="3">Aldehyde dehydrogenase domain-containing protein</fullName>
    </recommendedName>
</protein>
<comment type="caution">
    <text evidence="4">The sequence shown here is derived from an EMBL/GenBank/DDBJ whole genome shotgun (WGS) entry which is preliminary data.</text>
</comment>
<comment type="similarity">
    <text evidence="1">Belongs to the aldehyde dehydrogenase family.</text>
</comment>
<organism evidence="4 5">
    <name type="scientific">Intoshia linei</name>
    <dbReference type="NCBI Taxonomy" id="1819745"/>
    <lineage>
        <taxon>Eukaryota</taxon>
        <taxon>Metazoa</taxon>
        <taxon>Spiralia</taxon>
        <taxon>Lophotrochozoa</taxon>
        <taxon>Mesozoa</taxon>
        <taxon>Orthonectida</taxon>
        <taxon>Rhopaluridae</taxon>
        <taxon>Intoshia</taxon>
    </lineage>
</organism>
<dbReference type="AlphaFoldDB" id="A0A177B7Q2"/>
<dbReference type="FunFam" id="3.40.605.10:FF:000050">
    <property type="entry name" value="Aldehyde dehydrogenase, mitochondrial"/>
    <property type="match status" value="1"/>
</dbReference>
<proteinExistence type="inferred from homology"/>
<keyword evidence="2" id="KW-0560">Oxidoreductase</keyword>
<evidence type="ECO:0000313" key="5">
    <source>
        <dbReference type="Proteomes" id="UP000078046"/>
    </source>
</evidence>
<evidence type="ECO:0000313" key="4">
    <source>
        <dbReference type="EMBL" id="OAF69454.1"/>
    </source>
</evidence>
<keyword evidence="5" id="KW-1185">Reference proteome</keyword>
<reference evidence="4 5" key="1">
    <citation type="submission" date="2016-04" db="EMBL/GenBank/DDBJ databases">
        <title>The genome of Intoshia linei affirms orthonectids as highly simplified spiralians.</title>
        <authorList>
            <person name="Mikhailov K.V."/>
            <person name="Slusarev G.S."/>
            <person name="Nikitin M.A."/>
            <person name="Logacheva M.D."/>
            <person name="Penin A."/>
            <person name="Aleoshin V."/>
            <person name="Panchin Y.V."/>
        </authorList>
    </citation>
    <scope>NUCLEOTIDE SEQUENCE [LARGE SCALE GENOMIC DNA]</scope>
    <source>
        <strain evidence="4">Intl2013</strain>
        <tissue evidence="4">Whole animal</tissue>
    </source>
</reference>
<accession>A0A177B7Q2</accession>
<dbReference type="InterPro" id="IPR016162">
    <property type="entry name" value="Ald_DH_N"/>
</dbReference>
<dbReference type="Gene3D" id="3.40.605.10">
    <property type="entry name" value="Aldehyde Dehydrogenase, Chain A, domain 1"/>
    <property type="match status" value="2"/>
</dbReference>
<feature type="domain" description="Aldehyde dehydrogenase" evidence="3">
    <location>
        <begin position="282"/>
        <end position="490"/>
    </location>
</feature>
<evidence type="ECO:0000256" key="1">
    <source>
        <dbReference type="ARBA" id="ARBA00009986"/>
    </source>
</evidence>
<dbReference type="FunFam" id="3.40.309.10:FF:000001">
    <property type="entry name" value="Mitochondrial aldehyde dehydrogenase 2"/>
    <property type="match status" value="1"/>
</dbReference>
<dbReference type="Pfam" id="PF00171">
    <property type="entry name" value="Aldedh"/>
    <property type="match status" value="2"/>
</dbReference>
<name>A0A177B7Q2_9BILA</name>
<sequence length="497" mass="55088">RDNQALEEGEIDTDGSYYKYLLIKVTMKSMGDMFTRIVHKTRQLTKCSQVNSSLRNFSSSNFLCQEIPSPKSVTPKFNELFINNEFVKSENGKVFPVISPINEIKISDVYEASQNDVNNAVSAAHEAGRHGNAWSKVTPTERGHLLNKLADLIQQNKTELASLETINNGKLYNNAYNVDVNYTADCYRYYAGWANKICGKTNPDEGTFSMTLKEPIGVCAQIIPWNFPLLMQAWKLGPALCTGNTIVMKTAEQTPLTALYIADLIKQAGFPPGVVNILNGYVEKAVDACHTGVFFNEGQCCCAGTRVFVQENMYDQFVERMIEKVNKGVVGNPLKLETNHGPLVDKNQFTQVMEFIQHGKKGGADLLAGGTQNGEKGYYINPTVFGNVSDDMRICKEEIFGPVMSILKFKTEEEVIARANNSNYGLAAGVQSENFTKALRVGKQLKAGTVWINCYNVLSVLSPFGGYKDSGVGRELGKEGLKNYCQTKSVIILFHQN</sequence>
<gene>
    <name evidence="4" type="ORF">A3Q56_02808</name>
</gene>
<dbReference type="Proteomes" id="UP000078046">
    <property type="component" value="Unassembled WGS sequence"/>
</dbReference>
<evidence type="ECO:0000256" key="2">
    <source>
        <dbReference type="ARBA" id="ARBA00023002"/>
    </source>
</evidence>
<dbReference type="InterPro" id="IPR016161">
    <property type="entry name" value="Ald_DH/histidinol_DH"/>
</dbReference>
<evidence type="ECO:0000259" key="3">
    <source>
        <dbReference type="Pfam" id="PF00171"/>
    </source>
</evidence>
<dbReference type="PANTHER" id="PTHR11699">
    <property type="entry name" value="ALDEHYDE DEHYDROGENASE-RELATED"/>
    <property type="match status" value="1"/>
</dbReference>